<dbReference type="STRING" id="1184151.AW736_26260"/>
<gene>
    <name evidence="1" type="ORF">AW736_26260</name>
</gene>
<reference evidence="1 2" key="1">
    <citation type="submission" date="2016-01" db="EMBL/GenBank/DDBJ databases">
        <title>High potential of lignocellulose degradation of a new Verrucomicrobia species.</title>
        <authorList>
            <person name="Wang Y."/>
            <person name="Shi Y."/>
            <person name="Qiu Z."/>
            <person name="Liu S."/>
            <person name="Yang H."/>
        </authorList>
    </citation>
    <scope>NUCLEOTIDE SEQUENCE [LARGE SCALE GENOMIC DNA]</scope>
    <source>
        <strain evidence="1 2">TSB47</strain>
    </source>
</reference>
<sequence length="202" mass="22133">MPKIITETDITAAVAQLNKSEKGQMALFWIGTGATDFLGLDLENQRALETLLLSIFAFPGTSRDIIEEDGQRDQLWTHNRRIAEAVESVVKRAESSAAEPNGDGARASIRWLANWCMKHREASTAAVVRSILRSIHNSSQLAPFGRLGFVDDEITAHLMVVIDATIGRQAGQLHDTDIREAFVGIEGGETWFFADTGAPETP</sequence>
<dbReference type="Proteomes" id="UP000078486">
    <property type="component" value="Unassembled WGS sequence"/>
</dbReference>
<organism evidence="1 2">
    <name type="scientific">Termitidicoccus mucosus</name>
    <dbReference type="NCBI Taxonomy" id="1184151"/>
    <lineage>
        <taxon>Bacteria</taxon>
        <taxon>Pseudomonadati</taxon>
        <taxon>Verrucomicrobiota</taxon>
        <taxon>Opitutia</taxon>
        <taxon>Opitutales</taxon>
        <taxon>Opitutaceae</taxon>
        <taxon>Termitidicoccus</taxon>
    </lineage>
</organism>
<dbReference type="AlphaFoldDB" id="A0A178IRM4"/>
<dbReference type="RefSeq" id="WP_068773252.1">
    <property type="nucleotide sequence ID" value="NZ_KV441849.1"/>
</dbReference>
<protein>
    <submittedName>
        <fullName evidence="1">Uncharacterized protein</fullName>
    </submittedName>
</protein>
<evidence type="ECO:0000313" key="1">
    <source>
        <dbReference type="EMBL" id="OAM91886.1"/>
    </source>
</evidence>
<dbReference type="EMBL" id="LRRQ01000003">
    <property type="protein sequence ID" value="OAM91886.1"/>
    <property type="molecule type" value="Genomic_DNA"/>
</dbReference>
<accession>A0A178IRM4</accession>
<evidence type="ECO:0000313" key="2">
    <source>
        <dbReference type="Proteomes" id="UP000078486"/>
    </source>
</evidence>
<proteinExistence type="predicted"/>
<dbReference type="OrthoDB" id="9990542at2"/>
<keyword evidence="2" id="KW-1185">Reference proteome</keyword>
<comment type="caution">
    <text evidence="1">The sequence shown here is derived from an EMBL/GenBank/DDBJ whole genome shotgun (WGS) entry which is preliminary data.</text>
</comment>
<name>A0A178IRM4_9BACT</name>